<dbReference type="KEGG" id="emar:D1013_04180"/>
<dbReference type="InterPro" id="IPR010559">
    <property type="entry name" value="Sig_transdc_His_kin_internal"/>
</dbReference>
<proteinExistence type="predicted"/>
<dbReference type="Proteomes" id="UP000276309">
    <property type="component" value="Chromosome"/>
</dbReference>
<reference evidence="4 5" key="1">
    <citation type="submission" date="2018-08" db="EMBL/GenBank/DDBJ databases">
        <title>The reduced genetic potential of extracellular carbohydrate catabolism in Euzebyella marina RN62, a Flavobacteriia bacterium isolated from the hadal water.</title>
        <authorList>
            <person name="Xue C."/>
        </authorList>
    </citation>
    <scope>NUCLEOTIDE SEQUENCE [LARGE SCALE GENOMIC DNA]</scope>
    <source>
        <strain evidence="4 5">RN62</strain>
    </source>
</reference>
<dbReference type="PANTHER" id="PTHR34220:SF7">
    <property type="entry name" value="SENSOR HISTIDINE KINASE YPDA"/>
    <property type="match status" value="1"/>
</dbReference>
<feature type="domain" description="Signal transduction histidine kinase internal region" evidence="3">
    <location>
        <begin position="169"/>
        <end position="245"/>
    </location>
</feature>
<keyword evidence="1" id="KW-0175">Coiled coil</keyword>
<dbReference type="GO" id="GO:0000155">
    <property type="term" value="F:phosphorelay sensor kinase activity"/>
    <property type="evidence" value="ECO:0007669"/>
    <property type="project" value="InterPro"/>
</dbReference>
<dbReference type="AlphaFoldDB" id="A0A3G2L375"/>
<feature type="coiled-coil region" evidence="1">
    <location>
        <begin position="150"/>
        <end position="177"/>
    </location>
</feature>
<feature type="transmembrane region" description="Helical" evidence="2">
    <location>
        <begin position="83"/>
        <end position="104"/>
    </location>
</feature>
<feature type="transmembrane region" description="Helical" evidence="2">
    <location>
        <begin position="124"/>
        <end position="146"/>
    </location>
</feature>
<gene>
    <name evidence="4" type="ORF">D1013_04180</name>
</gene>
<dbReference type="InterPro" id="IPR050640">
    <property type="entry name" value="Bact_2-comp_sensor_kinase"/>
</dbReference>
<dbReference type="PANTHER" id="PTHR34220">
    <property type="entry name" value="SENSOR HISTIDINE KINASE YPDA"/>
    <property type="match status" value="1"/>
</dbReference>
<evidence type="ECO:0000259" key="3">
    <source>
        <dbReference type="Pfam" id="PF06580"/>
    </source>
</evidence>
<accession>A0A3G2L375</accession>
<feature type="transmembrane region" description="Helical" evidence="2">
    <location>
        <begin position="21"/>
        <end position="40"/>
    </location>
</feature>
<dbReference type="GO" id="GO:0016020">
    <property type="term" value="C:membrane"/>
    <property type="evidence" value="ECO:0007669"/>
    <property type="project" value="InterPro"/>
</dbReference>
<keyword evidence="2" id="KW-0812">Transmembrane</keyword>
<evidence type="ECO:0000313" key="4">
    <source>
        <dbReference type="EMBL" id="AYN66636.1"/>
    </source>
</evidence>
<evidence type="ECO:0000256" key="2">
    <source>
        <dbReference type="SAM" id="Phobius"/>
    </source>
</evidence>
<dbReference type="Pfam" id="PF06580">
    <property type="entry name" value="His_kinase"/>
    <property type="match status" value="1"/>
</dbReference>
<name>A0A3G2L375_9FLAO</name>
<feature type="transmembrane region" description="Helical" evidence="2">
    <location>
        <begin position="52"/>
        <end position="71"/>
    </location>
</feature>
<keyword evidence="2" id="KW-0472">Membrane</keyword>
<dbReference type="EMBL" id="CP032050">
    <property type="protein sequence ID" value="AYN66636.1"/>
    <property type="molecule type" value="Genomic_DNA"/>
</dbReference>
<dbReference type="OrthoDB" id="9809908at2"/>
<evidence type="ECO:0000256" key="1">
    <source>
        <dbReference type="SAM" id="Coils"/>
    </source>
</evidence>
<keyword evidence="2" id="KW-1133">Transmembrane helix</keyword>
<organism evidence="4 5">
    <name type="scientific">Euzebyella marina</name>
    <dbReference type="NCBI Taxonomy" id="1761453"/>
    <lineage>
        <taxon>Bacteria</taxon>
        <taxon>Pseudomonadati</taxon>
        <taxon>Bacteroidota</taxon>
        <taxon>Flavobacteriia</taxon>
        <taxon>Flavobacteriales</taxon>
        <taxon>Flavobacteriaceae</taxon>
        <taxon>Euzebyella</taxon>
    </lineage>
</organism>
<sequence>MQQSPLVRFIFRYKLHHIPFWIVYHLVWLIINFGSLKGVYDYLYFTDSSIKFYFYLIFQMLGVYFNLYYLIPKFLYRRRFALYLLLVVATILACNAIITSGYYVADWLSPITFEEMYGVGTNEFFKIFFVWALPTTVASMTLGMSIKLGKNWLQSENKRLQVEKDSLETELKYLKSQINPHFLFNTINSIFALIHKNPDLASESLASFSDMLRHQLYDCDDDKIPLEKELEFIQNFIDLESLRLDAEQVSTSYKIDNQTTKKKELSPFVLLPFVENAFKHVSKGKKRKNFIKMNLLATNEQLHFTMENTKDIKTLDNSEKGIGLQNIKRRLNLVYSNSHSLKIEELEDVFKVEFKLLWSPN</sequence>
<evidence type="ECO:0000313" key="5">
    <source>
        <dbReference type="Proteomes" id="UP000276309"/>
    </source>
</evidence>
<protein>
    <submittedName>
        <fullName evidence="4">GHKL domain-containing protein</fullName>
    </submittedName>
</protein>
<dbReference type="Gene3D" id="3.30.565.10">
    <property type="entry name" value="Histidine kinase-like ATPase, C-terminal domain"/>
    <property type="match status" value="1"/>
</dbReference>
<keyword evidence="5" id="KW-1185">Reference proteome</keyword>
<dbReference type="InterPro" id="IPR036890">
    <property type="entry name" value="HATPase_C_sf"/>
</dbReference>
<dbReference type="RefSeq" id="WP_121847688.1">
    <property type="nucleotide sequence ID" value="NZ_CP032050.1"/>
</dbReference>